<dbReference type="CDD" id="cd13640">
    <property type="entry name" value="PBP2_ChoX"/>
    <property type="match status" value="1"/>
</dbReference>
<evidence type="ECO:0000313" key="3">
    <source>
        <dbReference type="Proteomes" id="UP000010799"/>
    </source>
</evidence>
<evidence type="ECO:0000259" key="1">
    <source>
        <dbReference type="Pfam" id="PF04069"/>
    </source>
</evidence>
<dbReference type="HOGENOM" id="CLU_008673_1_1_5"/>
<dbReference type="InterPro" id="IPR017783">
    <property type="entry name" value="ABC_choline_sub-bd"/>
</dbReference>
<dbReference type="Gene3D" id="3.40.190.10">
    <property type="entry name" value="Periplasmic binding protein-like II"/>
    <property type="match status" value="1"/>
</dbReference>
<dbReference type="PATRIC" id="fig|1215343.11.peg.1110"/>
<reference evidence="2 3" key="1">
    <citation type="journal article" date="2012" name="Stand. Genomic Sci.">
        <title>Complete genome sequence of Liberibacter crescens BT-1.</title>
        <authorList>
            <person name="Leonard M.T."/>
            <person name="Fagen J.R."/>
            <person name="Davis-Richardson A.G."/>
            <person name="Davis M.J."/>
            <person name="Triplett E.W."/>
        </authorList>
    </citation>
    <scope>NUCLEOTIDE SEQUENCE [LARGE SCALE GENOMIC DNA]</scope>
    <source>
        <strain evidence="2 3">BT-1</strain>
    </source>
</reference>
<protein>
    <submittedName>
        <fullName evidence="2">L-proline glycine betaine binding ABC transporter protein ProX</fullName>
    </submittedName>
</protein>
<feature type="domain" description="ABC-type glycine betaine transport system substrate-binding" evidence="1">
    <location>
        <begin position="38"/>
        <end position="290"/>
    </location>
</feature>
<dbReference type="GO" id="GO:0043190">
    <property type="term" value="C:ATP-binding cassette (ABC) transporter complex"/>
    <property type="evidence" value="ECO:0007669"/>
    <property type="project" value="InterPro"/>
</dbReference>
<keyword evidence="3" id="KW-1185">Reference proteome</keyword>
<dbReference type="eggNOG" id="COG2113">
    <property type="taxonomic scope" value="Bacteria"/>
</dbReference>
<accession>L0EXH8</accession>
<dbReference type="KEGG" id="lcc:B488_10790"/>
<name>L0EXH8_LIBCB</name>
<dbReference type="InterPro" id="IPR007210">
    <property type="entry name" value="ABC_Gly_betaine_transp_sub-bd"/>
</dbReference>
<evidence type="ECO:0000313" key="2">
    <source>
        <dbReference type="EMBL" id="AGA65071.1"/>
    </source>
</evidence>
<dbReference type="NCBIfam" id="TIGR03414">
    <property type="entry name" value="ABC_choline_bnd"/>
    <property type="match status" value="1"/>
</dbReference>
<dbReference type="Gene3D" id="3.40.190.100">
    <property type="entry name" value="Glycine betaine-binding periplasmic protein, domain 2"/>
    <property type="match status" value="1"/>
</dbReference>
<sequence>MFIVNLNNYFMKKNIIWSLLFYFMASNAFSIESEKCTSVRFSDVGWTDISTTTSLASIVLEALGYHTDIKLLSVPITFKSLKDKTIDVFLGDWIPSMSSHIKPYILDKSIEVVHENLKGAKYTLAVNAAAVSLGIKDFKDISLHKDALKGNIYGIDPGNDGNTHILDMIAKNKFNLKGFHLVESSEQGMLAQVMRSERDNQPIVFLAWEPHPMNINFKINYLTGGDEYFGPNFGEAIVYTVVRSDYLKECPNVAQFLRNLTFSLKMENEIMDEILNKKKDPKIAGKKWLSNNTKILDSWLSGVVDIKGNYDLASVKKKLQD</sequence>
<gene>
    <name evidence="2" type="ordered locus">B488_10790</name>
</gene>
<dbReference type="GO" id="GO:0042597">
    <property type="term" value="C:periplasmic space"/>
    <property type="evidence" value="ECO:0007669"/>
    <property type="project" value="InterPro"/>
</dbReference>
<dbReference type="EMBL" id="CP003789">
    <property type="protein sequence ID" value="AGA65071.1"/>
    <property type="molecule type" value="Genomic_DNA"/>
</dbReference>
<dbReference type="SUPFAM" id="SSF53850">
    <property type="entry name" value="Periplasmic binding protein-like II"/>
    <property type="match status" value="1"/>
</dbReference>
<proteinExistence type="predicted"/>
<dbReference type="GO" id="GO:0022857">
    <property type="term" value="F:transmembrane transporter activity"/>
    <property type="evidence" value="ECO:0007669"/>
    <property type="project" value="InterPro"/>
</dbReference>
<dbReference type="AlphaFoldDB" id="L0EXH8"/>
<dbReference type="GO" id="GO:0033265">
    <property type="term" value="F:choline binding"/>
    <property type="evidence" value="ECO:0007669"/>
    <property type="project" value="InterPro"/>
</dbReference>
<dbReference type="GO" id="GO:0015871">
    <property type="term" value="P:choline transport"/>
    <property type="evidence" value="ECO:0007669"/>
    <property type="project" value="InterPro"/>
</dbReference>
<dbReference type="Proteomes" id="UP000010799">
    <property type="component" value="Chromosome"/>
</dbReference>
<dbReference type="Pfam" id="PF04069">
    <property type="entry name" value="OpuAC"/>
    <property type="match status" value="1"/>
</dbReference>
<dbReference type="STRING" id="1215343.B488_10790"/>
<organism evidence="2 3">
    <name type="scientific">Liberibacter crescens (strain BT-1)</name>
    <dbReference type="NCBI Taxonomy" id="1215343"/>
    <lineage>
        <taxon>Bacteria</taxon>
        <taxon>Pseudomonadati</taxon>
        <taxon>Pseudomonadota</taxon>
        <taxon>Alphaproteobacteria</taxon>
        <taxon>Hyphomicrobiales</taxon>
        <taxon>Rhizobiaceae</taxon>
        <taxon>Liberibacter</taxon>
    </lineage>
</organism>